<name>A0A0A9BIJ5_ARUDO</name>
<dbReference type="AlphaFoldDB" id="A0A0A9BIJ5"/>
<reference evidence="1" key="2">
    <citation type="journal article" date="2015" name="Data Brief">
        <title>Shoot transcriptome of the giant reed, Arundo donax.</title>
        <authorList>
            <person name="Barrero R.A."/>
            <person name="Guerrero F.D."/>
            <person name="Moolhuijzen P."/>
            <person name="Goolsby J.A."/>
            <person name="Tidwell J."/>
            <person name="Bellgard S.E."/>
            <person name="Bellgard M.I."/>
        </authorList>
    </citation>
    <scope>NUCLEOTIDE SEQUENCE</scope>
    <source>
        <tissue evidence="1">Shoot tissue taken approximately 20 cm above the soil surface</tissue>
    </source>
</reference>
<reference evidence="1" key="1">
    <citation type="submission" date="2014-09" db="EMBL/GenBank/DDBJ databases">
        <authorList>
            <person name="Magalhaes I.L.F."/>
            <person name="Oliveira U."/>
            <person name="Santos F.R."/>
            <person name="Vidigal T.H.D.A."/>
            <person name="Brescovit A.D."/>
            <person name="Santos A.J."/>
        </authorList>
    </citation>
    <scope>NUCLEOTIDE SEQUENCE</scope>
    <source>
        <tissue evidence="1">Shoot tissue taken approximately 20 cm above the soil surface</tissue>
    </source>
</reference>
<evidence type="ECO:0000313" key="1">
    <source>
        <dbReference type="EMBL" id="JAD63171.1"/>
    </source>
</evidence>
<organism evidence="1">
    <name type="scientific">Arundo donax</name>
    <name type="common">Giant reed</name>
    <name type="synonym">Donax arundinaceus</name>
    <dbReference type="NCBI Taxonomy" id="35708"/>
    <lineage>
        <taxon>Eukaryota</taxon>
        <taxon>Viridiplantae</taxon>
        <taxon>Streptophyta</taxon>
        <taxon>Embryophyta</taxon>
        <taxon>Tracheophyta</taxon>
        <taxon>Spermatophyta</taxon>
        <taxon>Magnoliopsida</taxon>
        <taxon>Liliopsida</taxon>
        <taxon>Poales</taxon>
        <taxon>Poaceae</taxon>
        <taxon>PACMAD clade</taxon>
        <taxon>Arundinoideae</taxon>
        <taxon>Arundineae</taxon>
        <taxon>Arundo</taxon>
    </lineage>
</organism>
<sequence>MNNLNRMCLFANFYTKIKCQNH</sequence>
<proteinExistence type="predicted"/>
<dbReference type="EMBL" id="GBRH01234724">
    <property type="protein sequence ID" value="JAD63171.1"/>
    <property type="molecule type" value="Transcribed_RNA"/>
</dbReference>
<protein>
    <submittedName>
        <fullName evidence="1">Uncharacterized protein</fullName>
    </submittedName>
</protein>
<accession>A0A0A9BIJ5</accession>